<protein>
    <submittedName>
        <fullName evidence="1">Uncharacterized protein</fullName>
    </submittedName>
</protein>
<reference evidence="1 2" key="1">
    <citation type="submission" date="2017-09" db="EMBL/GenBank/DDBJ databases">
        <title>Large-scale bioinformatics analysis of Bacillus genomes uncovers conserved roles of natural products in bacterial physiology.</title>
        <authorList>
            <consortium name="Agbiome Team Llc"/>
            <person name="Bleich R.M."/>
            <person name="Grubbs K.J."/>
            <person name="Santa Maria K.C."/>
            <person name="Allen S.E."/>
            <person name="Farag S."/>
            <person name="Shank E.A."/>
            <person name="Bowers A."/>
        </authorList>
    </citation>
    <scope>NUCLEOTIDE SEQUENCE [LARGE SCALE GENOMIC DNA]</scope>
    <source>
        <strain evidence="1 2">AFS053130</strain>
    </source>
</reference>
<dbReference type="AlphaFoldDB" id="A0A2B9DVL7"/>
<sequence>MSGGRFLILQDLIIELEKTEVENITADKNDKAISEPLCLGKFTLEEIQAPNRSMLFKDLIEGKVLSSVQK</sequence>
<name>A0A2B9DVL7_BACCE</name>
<proteinExistence type="predicted"/>
<gene>
    <name evidence="1" type="ORF">CN958_16465</name>
</gene>
<comment type="caution">
    <text evidence="1">The sequence shown here is derived from an EMBL/GenBank/DDBJ whole genome shotgun (WGS) entry which is preliminary data.</text>
</comment>
<evidence type="ECO:0000313" key="2">
    <source>
        <dbReference type="Proteomes" id="UP000222054"/>
    </source>
</evidence>
<evidence type="ECO:0000313" key="1">
    <source>
        <dbReference type="EMBL" id="PGM92042.1"/>
    </source>
</evidence>
<dbReference type="RefSeq" id="WP_098777631.1">
    <property type="nucleotide sequence ID" value="NZ_NUHO01000066.1"/>
</dbReference>
<accession>A0A2B9DVL7</accession>
<dbReference type="EMBL" id="NUHO01000066">
    <property type="protein sequence ID" value="PGM92042.1"/>
    <property type="molecule type" value="Genomic_DNA"/>
</dbReference>
<dbReference type="Proteomes" id="UP000222054">
    <property type="component" value="Unassembled WGS sequence"/>
</dbReference>
<organism evidence="1 2">
    <name type="scientific">Bacillus cereus</name>
    <dbReference type="NCBI Taxonomy" id="1396"/>
    <lineage>
        <taxon>Bacteria</taxon>
        <taxon>Bacillati</taxon>
        <taxon>Bacillota</taxon>
        <taxon>Bacilli</taxon>
        <taxon>Bacillales</taxon>
        <taxon>Bacillaceae</taxon>
        <taxon>Bacillus</taxon>
        <taxon>Bacillus cereus group</taxon>
    </lineage>
</organism>